<protein>
    <submittedName>
        <fullName evidence="1">DUF951 domain-containing protein</fullName>
    </submittedName>
</protein>
<accession>A0A1Y0ING3</accession>
<dbReference type="KEGG" id="tum:CBW65_07050"/>
<dbReference type="AlphaFoldDB" id="A0A1Y0ING3"/>
<dbReference type="Pfam" id="PF06107">
    <property type="entry name" value="DUF951"/>
    <property type="match status" value="1"/>
</dbReference>
<organism evidence="1 2">
    <name type="scientific">Tumebacillus avium</name>
    <dbReference type="NCBI Taxonomy" id="1903704"/>
    <lineage>
        <taxon>Bacteria</taxon>
        <taxon>Bacillati</taxon>
        <taxon>Bacillota</taxon>
        <taxon>Bacilli</taxon>
        <taxon>Bacillales</taxon>
        <taxon>Alicyclobacillaceae</taxon>
        <taxon>Tumebacillus</taxon>
    </lineage>
</organism>
<dbReference type="RefSeq" id="WP_087456272.1">
    <property type="nucleotide sequence ID" value="NZ_CP021434.1"/>
</dbReference>
<name>A0A1Y0ING3_9BACL</name>
<dbReference type="EMBL" id="CP021434">
    <property type="protein sequence ID" value="ARU60883.1"/>
    <property type="molecule type" value="Genomic_DNA"/>
</dbReference>
<dbReference type="InterPro" id="IPR009296">
    <property type="entry name" value="DUF951"/>
</dbReference>
<keyword evidence="2" id="KW-1185">Reference proteome</keyword>
<dbReference type="OrthoDB" id="9802710at2"/>
<sequence>MEAKQFDLGDVVQMKKGHPCGANEWEVIRLGMDIRMKCVNCGRSVMISRRDFERNLRKVLRRKGGES</sequence>
<gene>
    <name evidence="1" type="ORF">CBW65_07050</name>
</gene>
<dbReference type="Proteomes" id="UP000195437">
    <property type="component" value="Chromosome"/>
</dbReference>
<proteinExistence type="predicted"/>
<dbReference type="PANTHER" id="PTHR38455:SF1">
    <property type="entry name" value="DUF951 DOMAIN-CONTAINING PROTEIN"/>
    <property type="match status" value="1"/>
</dbReference>
<dbReference type="PANTHER" id="PTHR38455">
    <property type="entry name" value="HYPOTHETICAL CYTOSOLIC PROTEIN"/>
    <property type="match status" value="1"/>
</dbReference>
<dbReference type="PIRSF" id="PIRSF037263">
    <property type="entry name" value="DUF951_bac"/>
    <property type="match status" value="1"/>
</dbReference>
<reference evidence="2" key="1">
    <citation type="submission" date="2017-05" db="EMBL/GenBank/DDBJ databases">
        <authorList>
            <person name="Sung H."/>
        </authorList>
    </citation>
    <scope>NUCLEOTIDE SEQUENCE [LARGE SCALE GENOMIC DNA]</scope>
    <source>
        <strain evidence="2">AR23208</strain>
    </source>
</reference>
<evidence type="ECO:0000313" key="2">
    <source>
        <dbReference type="Proteomes" id="UP000195437"/>
    </source>
</evidence>
<evidence type="ECO:0000313" key="1">
    <source>
        <dbReference type="EMBL" id="ARU60883.1"/>
    </source>
</evidence>